<accession>A0ABD5NBI5</accession>
<dbReference type="EMBL" id="JBHRWN010000002">
    <property type="protein sequence ID" value="MFC3476461.1"/>
    <property type="molecule type" value="Genomic_DNA"/>
</dbReference>
<keyword evidence="2" id="KW-1185">Reference proteome</keyword>
<protein>
    <submittedName>
        <fullName evidence="1">Uncharacterized protein</fullName>
    </submittedName>
</protein>
<dbReference type="GeneID" id="69117631"/>
<gene>
    <name evidence="1" type="ORF">ACFOKC_01845</name>
</gene>
<proteinExistence type="predicted"/>
<dbReference type="AlphaFoldDB" id="A0ABD5NBI5"/>
<evidence type="ECO:0000313" key="1">
    <source>
        <dbReference type="EMBL" id="MFC3476461.1"/>
    </source>
</evidence>
<dbReference type="Proteomes" id="UP001595660">
    <property type="component" value="Unassembled WGS sequence"/>
</dbReference>
<organism evidence="1 2">
    <name type="scientific">Halobacterium litoreum</name>
    <dbReference type="NCBI Taxonomy" id="2039234"/>
    <lineage>
        <taxon>Archaea</taxon>
        <taxon>Methanobacteriati</taxon>
        <taxon>Methanobacteriota</taxon>
        <taxon>Stenosarchaea group</taxon>
        <taxon>Halobacteria</taxon>
        <taxon>Halobacteriales</taxon>
        <taxon>Halobacteriaceae</taxon>
        <taxon>Halobacterium</taxon>
    </lineage>
</organism>
<evidence type="ECO:0000313" key="2">
    <source>
        <dbReference type="Proteomes" id="UP001595660"/>
    </source>
</evidence>
<sequence>MTCPYLEYRSSDDDHEFDHDRPYCAALEEFVSPMKADVCNDRHDFDHAEDCDVFRRAAEQTATPEPTD</sequence>
<comment type="caution">
    <text evidence="1">The sequence shown here is derived from an EMBL/GenBank/DDBJ whole genome shotgun (WGS) entry which is preliminary data.</text>
</comment>
<reference evidence="1 2" key="1">
    <citation type="journal article" date="2019" name="Int. J. Syst. Evol. Microbiol.">
        <title>The Global Catalogue of Microorganisms (GCM) 10K type strain sequencing project: providing services to taxonomists for standard genome sequencing and annotation.</title>
        <authorList>
            <consortium name="The Broad Institute Genomics Platform"/>
            <consortium name="The Broad Institute Genome Sequencing Center for Infectious Disease"/>
            <person name="Wu L."/>
            <person name="Ma J."/>
        </authorList>
    </citation>
    <scope>NUCLEOTIDE SEQUENCE [LARGE SCALE GENOMIC DNA]</scope>
    <source>
        <strain evidence="1 2">CGMCC 1.12562</strain>
    </source>
</reference>
<dbReference type="RefSeq" id="WP_232572390.1">
    <property type="nucleotide sequence ID" value="NZ_CP089466.1"/>
</dbReference>
<name>A0ABD5NBI5_9EURY</name>